<evidence type="ECO:0000256" key="2">
    <source>
        <dbReference type="ARBA" id="ARBA00022670"/>
    </source>
</evidence>
<evidence type="ECO:0000256" key="4">
    <source>
        <dbReference type="PROSITE-ProRule" id="PRU00325"/>
    </source>
</evidence>
<dbReference type="InterPro" id="IPR038765">
    <property type="entry name" value="Papain-like_cys_pep_sf"/>
</dbReference>
<dbReference type="Pfam" id="PF02902">
    <property type="entry name" value="Peptidase_C48"/>
    <property type="match status" value="1"/>
</dbReference>
<dbReference type="PROSITE" id="PS50966">
    <property type="entry name" value="ZF_SWIM"/>
    <property type="match status" value="1"/>
</dbReference>
<dbReference type="SUPFAM" id="SSF54001">
    <property type="entry name" value="Cysteine proteinases"/>
    <property type="match status" value="1"/>
</dbReference>
<dbReference type="InterPro" id="IPR052579">
    <property type="entry name" value="Zinc_finger_SWIM"/>
</dbReference>
<gene>
    <name evidence="7" type="ORF">PF004_g11613</name>
</gene>
<evidence type="ECO:0000313" key="7">
    <source>
        <dbReference type="EMBL" id="KAE9226499.1"/>
    </source>
</evidence>
<reference evidence="7 8" key="1">
    <citation type="submission" date="2018-09" db="EMBL/GenBank/DDBJ databases">
        <title>Genomic investigation of the strawberry pathogen Phytophthora fragariae indicates pathogenicity is determined by transcriptional variation in three key races.</title>
        <authorList>
            <person name="Adams T.M."/>
            <person name="Armitage A.D."/>
            <person name="Sobczyk M.K."/>
            <person name="Bates H.J."/>
            <person name="Dunwell J.M."/>
            <person name="Nellist C.F."/>
            <person name="Harrison R.J."/>
        </authorList>
    </citation>
    <scope>NUCLEOTIDE SEQUENCE [LARGE SCALE GENOMIC DNA]</scope>
    <source>
        <strain evidence="7 8">BC-23</strain>
    </source>
</reference>
<dbReference type="GO" id="GO:0008270">
    <property type="term" value="F:zinc ion binding"/>
    <property type="evidence" value="ECO:0007669"/>
    <property type="project" value="UniProtKB-KW"/>
</dbReference>
<dbReference type="AlphaFoldDB" id="A0A6G0NXH7"/>
<keyword evidence="2" id="KW-0645">Protease</keyword>
<dbReference type="GO" id="GO:0008234">
    <property type="term" value="F:cysteine-type peptidase activity"/>
    <property type="evidence" value="ECO:0007669"/>
    <property type="project" value="InterPro"/>
</dbReference>
<feature type="region of interest" description="Disordered" evidence="5">
    <location>
        <begin position="302"/>
        <end position="387"/>
    </location>
</feature>
<keyword evidence="4" id="KW-0479">Metal-binding</keyword>
<dbReference type="GO" id="GO:0006508">
    <property type="term" value="P:proteolysis"/>
    <property type="evidence" value="ECO:0007669"/>
    <property type="project" value="UniProtKB-KW"/>
</dbReference>
<keyword evidence="4" id="KW-0862">Zinc</keyword>
<comment type="similarity">
    <text evidence="1">Belongs to the peptidase C48 family.</text>
</comment>
<dbReference type="EMBL" id="QXGC01000642">
    <property type="protein sequence ID" value="KAE9226499.1"/>
    <property type="molecule type" value="Genomic_DNA"/>
</dbReference>
<dbReference type="Proteomes" id="UP000476176">
    <property type="component" value="Unassembled WGS sequence"/>
</dbReference>
<organism evidence="7 8">
    <name type="scientific">Phytophthora fragariae</name>
    <dbReference type="NCBI Taxonomy" id="53985"/>
    <lineage>
        <taxon>Eukaryota</taxon>
        <taxon>Sar</taxon>
        <taxon>Stramenopiles</taxon>
        <taxon>Oomycota</taxon>
        <taxon>Peronosporomycetes</taxon>
        <taxon>Peronosporales</taxon>
        <taxon>Peronosporaceae</taxon>
        <taxon>Phytophthora</taxon>
    </lineage>
</organism>
<protein>
    <recommendedName>
        <fullName evidence="6">SWIM-type domain-containing protein</fullName>
    </recommendedName>
</protein>
<evidence type="ECO:0000256" key="3">
    <source>
        <dbReference type="ARBA" id="ARBA00022801"/>
    </source>
</evidence>
<dbReference type="InterPro" id="IPR007527">
    <property type="entry name" value="Znf_SWIM"/>
</dbReference>
<dbReference type="PANTHER" id="PTHR31569:SF4">
    <property type="entry name" value="SWIM-TYPE DOMAIN-CONTAINING PROTEIN"/>
    <property type="match status" value="1"/>
</dbReference>
<dbReference type="Gene3D" id="3.40.395.10">
    <property type="entry name" value="Adenoviral Proteinase, Chain A"/>
    <property type="match status" value="1"/>
</dbReference>
<dbReference type="InterPro" id="IPR003653">
    <property type="entry name" value="Peptidase_C48_C"/>
</dbReference>
<feature type="compositionally biased region" description="Polar residues" evidence="5">
    <location>
        <begin position="302"/>
        <end position="317"/>
    </location>
</feature>
<evidence type="ECO:0000256" key="5">
    <source>
        <dbReference type="SAM" id="MobiDB-lite"/>
    </source>
</evidence>
<dbReference type="PANTHER" id="PTHR31569">
    <property type="entry name" value="SWIM-TYPE DOMAIN-CONTAINING PROTEIN"/>
    <property type="match status" value="1"/>
</dbReference>
<evidence type="ECO:0000256" key="1">
    <source>
        <dbReference type="ARBA" id="ARBA00005234"/>
    </source>
</evidence>
<evidence type="ECO:0000259" key="6">
    <source>
        <dbReference type="PROSITE" id="PS50966"/>
    </source>
</evidence>
<proteinExistence type="inferred from homology"/>
<keyword evidence="3" id="KW-0378">Hydrolase</keyword>
<accession>A0A6G0NXH7</accession>
<evidence type="ECO:0000313" key="8">
    <source>
        <dbReference type="Proteomes" id="UP000476176"/>
    </source>
</evidence>
<feature type="compositionally biased region" description="Polar residues" evidence="5">
    <location>
        <begin position="366"/>
        <end position="376"/>
    </location>
</feature>
<sequence>MMGLLVYARSKMEYDEARSTMKELLGGDETHPLYKTFLDNWDNSPEEWVSYLRGNVPHLTNNTNNRIESNWGKMKDVIKGTSSIDELVTTLITLQEYAEGQYIAEYHRVGSRPRGPDEDPELAALGMQISPFAFRLVAEQHSFATRSNTHFNVELLSPGKAIVTSSSTGVTYEVNVERSRCKCIFMETCLLPCRHVIVINNIAEGDVVAGGLLEVSAGPLPKLKPVSASDMYIQSKALTEKIVDRLALQTTPTFSVAYKWLEDFYEALNNGQVVDFARSNTASFPGLSRVASFGAATLSQTSFADPETQLDTSTQASEVPPMQPASQSGSRSRDNNDNDGAAASPVASLPISKVSSRAVAQKDTENTPNRTESNEVSEGRPQWKFAERPLVHGMTKAQRRDEKKKEERLLARDLAEKYRTGKVTTPAKLEDVARLLDGPYSLFRANPMAETLMLPFVNVQGKAQIQLFSVGQSIPSVKAIPQLEQVMEVICAMELRPKGLELLAYWPGYSSLTKDQLENMRIVYEANKQFVLVMKTSAWMETVEWTIKDLCTPFNDTNAVTKSEFKGFIETLNLGVNKFENEEVEGYKLLDFRENLWLHSTSILMALFTLRDEYSRVGIVDPSYHHFAEMAQKRSVASGLGAADPKYERVLGIINVGSHWVAFMIDKNAKLSHMFDPLQSERNYTAIERSVRKVMDHVLDLEGKLGYKKIDWCEQQDGSSCGIWCIAVLEMLVVGATWNDKIYRLQPYLRMRYLYKVISLLMKPAAWE</sequence>
<feature type="domain" description="SWIM-type" evidence="6">
    <location>
        <begin position="172"/>
        <end position="204"/>
    </location>
</feature>
<keyword evidence="4" id="KW-0863">Zinc-finger</keyword>
<comment type="caution">
    <text evidence="7">The sequence shown here is derived from an EMBL/GenBank/DDBJ whole genome shotgun (WGS) entry which is preliminary data.</text>
</comment>
<name>A0A6G0NXH7_9STRA</name>